<comment type="caution">
    <text evidence="1">The sequence shown here is derived from an EMBL/GenBank/DDBJ whole genome shotgun (WGS) entry which is preliminary data.</text>
</comment>
<sequence>MSTIKIEYTIKPQFNEEKTVEINMKIIRDGIFSPVKIILGSSSFNPIDAKCMDSDGNEVLFSAEDNKLILEPSGSNPQYIDLSYKVKIGDFSGSAYQGIYKDDLIAFSGEGSLFFPYFDYDQEGHGNIGRTVSKIVIKTDAGSGIKEVVPYQKNGGKQLESVEINNPDWNVIYNLSKSCYAFGDFINKYIKGRNGDVNILFDPAYKSQLPDETVRVIGSLYDYYAELFGGGLEDCPIIILKNDRAKENTTVAGIGGKSLGISMEPGNENDIRTFSHSLYSAFFDNKINAVNLHYQPNLWLYKGLATYYENLSLDCLGENAGKNYRFNSSDGFAELYSRYIYFRLKEPSMYKLSPADEKSALQGQLQFFFYTEAPLVIKSIEDMAETAPAKKNALLTYLLEYRAEKNINVGELMLAVAGEREELIRNYLSGDTIMPYSGSISEKEEPEIITRRLDDYERLLCSWNQQEIPIYPYDRIFLLEPEKIADASIAENVVFASKQTEEMVGNFSPTIFMLLKQYKLRADVCGLKDINDPLLKYKLLSDEVNINKWNEYIKNLGLDSENDEIIEDKKSN</sequence>
<reference evidence="1 2" key="1">
    <citation type="journal article" date="2013" name="Genome Announc.">
        <title>Draft Genome Sequence of the Cellulolytic, Mesophilic, Anaerobic Bacterium Clostridium termitidis Strain CT1112 (DSM 5398).</title>
        <authorList>
            <person name="Lal S."/>
            <person name="Ramachandran U."/>
            <person name="Zhang X."/>
            <person name="Munir R."/>
            <person name="Sparling R."/>
            <person name="Levin D.B."/>
        </authorList>
    </citation>
    <scope>NUCLEOTIDE SEQUENCE [LARGE SCALE GENOMIC DNA]</scope>
    <source>
        <strain evidence="1 2">CT1112</strain>
    </source>
</reference>
<dbReference type="PATRIC" id="fig|1195236.3.peg.2810"/>
<proteinExistence type="predicted"/>
<evidence type="ECO:0000313" key="1">
    <source>
        <dbReference type="EMBL" id="EMS71660.1"/>
    </source>
</evidence>
<dbReference type="AlphaFoldDB" id="S0FI99"/>
<protein>
    <submittedName>
        <fullName evidence="1">Uncharacterized protein</fullName>
    </submittedName>
</protein>
<dbReference type="EMBL" id="AORV01000035">
    <property type="protein sequence ID" value="EMS71660.1"/>
    <property type="molecule type" value="Genomic_DNA"/>
</dbReference>
<dbReference type="Gene3D" id="1.10.390.10">
    <property type="entry name" value="Neutral Protease Domain 2"/>
    <property type="match status" value="1"/>
</dbReference>
<dbReference type="eggNOG" id="ENOG502ZC5V">
    <property type="taxonomic scope" value="Bacteria"/>
</dbReference>
<gene>
    <name evidence="1" type="ORF">CTER_2495</name>
</gene>
<organism evidence="1 2">
    <name type="scientific">Ruminiclostridium cellobioparum subsp. termitidis CT1112</name>
    <dbReference type="NCBI Taxonomy" id="1195236"/>
    <lineage>
        <taxon>Bacteria</taxon>
        <taxon>Bacillati</taxon>
        <taxon>Bacillota</taxon>
        <taxon>Clostridia</taxon>
        <taxon>Eubacteriales</taxon>
        <taxon>Oscillospiraceae</taxon>
        <taxon>Ruminiclostridium</taxon>
    </lineage>
</organism>
<dbReference type="InterPro" id="IPR027268">
    <property type="entry name" value="Peptidase_M4/M1_CTD_sf"/>
</dbReference>
<evidence type="ECO:0000313" key="2">
    <source>
        <dbReference type="Proteomes" id="UP000014155"/>
    </source>
</evidence>
<accession>S0FI99</accession>
<dbReference type="Proteomes" id="UP000014155">
    <property type="component" value="Unassembled WGS sequence"/>
</dbReference>
<dbReference type="STRING" id="1195236.CTER_2495"/>
<name>S0FI99_RUMCE</name>
<keyword evidence="2" id="KW-1185">Reference proteome</keyword>